<dbReference type="InterPro" id="IPR036890">
    <property type="entry name" value="HATPase_C_sf"/>
</dbReference>
<proteinExistence type="predicted"/>
<dbReference type="SUPFAM" id="SSF55874">
    <property type="entry name" value="ATPase domain of HSP90 chaperone/DNA topoisomerase II/histidine kinase"/>
    <property type="match status" value="1"/>
</dbReference>
<name>A0A542YKS5_9MICO</name>
<evidence type="ECO:0000313" key="4">
    <source>
        <dbReference type="Proteomes" id="UP000317998"/>
    </source>
</evidence>
<keyword evidence="4" id="KW-1185">Reference proteome</keyword>
<feature type="transmembrane region" description="Helical" evidence="1">
    <location>
        <begin position="75"/>
        <end position="95"/>
    </location>
</feature>
<accession>A0A542YKS5</accession>
<dbReference type="AlphaFoldDB" id="A0A542YKS5"/>
<dbReference type="InterPro" id="IPR003594">
    <property type="entry name" value="HATPase_dom"/>
</dbReference>
<sequence length="413" mass="42936">MPSRRRPVNGARLEVVISRAVAAFGLLFGAQAVPALFAQQPFVEPSWWAGTAISFYGLLLLAVVAAIARVGVRTVNAVLAAVFLLLLVLWVPSIAGPSWGSDDRPWLWFLMTVATAAAAVAFPVWVATAYLALAPALYGVVRASPYGGSAPLGLVGLDVLYAILLGGAVLVIITMLRSAAASVDAAQATALERYGRAVREHATEVERVQVDSIVHDSVLTAFLTAGRADTAEQRELAATLARNAIAHLREAEAAAPDDDATVDIRSVVDRISEARGGMTMPFHLNQRAALTGTLPALAADAVVAATLQAMVNSLQHAGEGSVERWVTAEESDAGGILIEVGDTGVGFDLRGIPAERLGVRVSILERMSGAGGSVEIVSRPGEGTVVRLRWPADVLPTPGGAASVLVGPEGNPS</sequence>
<feature type="transmembrane region" description="Helical" evidence="1">
    <location>
        <begin position="152"/>
        <end position="176"/>
    </location>
</feature>
<keyword evidence="1" id="KW-0812">Transmembrane</keyword>
<feature type="transmembrane region" description="Helical" evidence="1">
    <location>
        <begin position="48"/>
        <end position="68"/>
    </location>
</feature>
<dbReference type="Pfam" id="PF02518">
    <property type="entry name" value="HATPase_c"/>
    <property type="match status" value="1"/>
</dbReference>
<evidence type="ECO:0000256" key="1">
    <source>
        <dbReference type="SAM" id="Phobius"/>
    </source>
</evidence>
<keyword evidence="3" id="KW-0808">Transferase</keyword>
<evidence type="ECO:0000313" key="3">
    <source>
        <dbReference type="EMBL" id="TQL48678.1"/>
    </source>
</evidence>
<feature type="transmembrane region" description="Helical" evidence="1">
    <location>
        <begin position="107"/>
        <end position="140"/>
    </location>
</feature>
<dbReference type="Proteomes" id="UP000317998">
    <property type="component" value="Unassembled WGS sequence"/>
</dbReference>
<feature type="domain" description="Histidine kinase/HSP90-like ATPase" evidence="2">
    <location>
        <begin position="305"/>
        <end position="392"/>
    </location>
</feature>
<dbReference type="Gene3D" id="3.30.565.10">
    <property type="entry name" value="Histidine kinase-like ATPase, C-terminal domain"/>
    <property type="match status" value="1"/>
</dbReference>
<keyword evidence="1" id="KW-1133">Transmembrane helix</keyword>
<comment type="caution">
    <text evidence="3">The sequence shown here is derived from an EMBL/GenBank/DDBJ whole genome shotgun (WGS) entry which is preliminary data.</text>
</comment>
<keyword evidence="1" id="KW-0472">Membrane</keyword>
<reference evidence="3 4" key="1">
    <citation type="submission" date="2019-06" db="EMBL/GenBank/DDBJ databases">
        <title>Sequencing the genomes of 1000 actinobacteria strains.</title>
        <authorList>
            <person name="Klenk H.-P."/>
        </authorList>
    </citation>
    <scope>NUCLEOTIDE SEQUENCE [LARGE SCALE GENOMIC DNA]</scope>
    <source>
        <strain evidence="3 4">DSM 26477</strain>
    </source>
</reference>
<gene>
    <name evidence="3" type="ORF">FB562_1776</name>
</gene>
<dbReference type="EMBL" id="VFOM01000001">
    <property type="protein sequence ID" value="TQL48678.1"/>
    <property type="molecule type" value="Genomic_DNA"/>
</dbReference>
<protein>
    <submittedName>
        <fullName evidence="3">Signal transduction histidine kinase</fullName>
    </submittedName>
</protein>
<keyword evidence="3" id="KW-0418">Kinase</keyword>
<evidence type="ECO:0000259" key="2">
    <source>
        <dbReference type="Pfam" id="PF02518"/>
    </source>
</evidence>
<organism evidence="3 4">
    <name type="scientific">Homoserinimonas aerilata</name>
    <dbReference type="NCBI Taxonomy" id="1162970"/>
    <lineage>
        <taxon>Bacteria</taxon>
        <taxon>Bacillati</taxon>
        <taxon>Actinomycetota</taxon>
        <taxon>Actinomycetes</taxon>
        <taxon>Micrococcales</taxon>
        <taxon>Microbacteriaceae</taxon>
        <taxon>Homoserinimonas</taxon>
    </lineage>
</organism>
<dbReference type="GO" id="GO:0016301">
    <property type="term" value="F:kinase activity"/>
    <property type="evidence" value="ECO:0007669"/>
    <property type="project" value="UniProtKB-KW"/>
</dbReference>